<sequence length="296" mass="30681">MTEDRGASGSAQRDPRAEARAALDALPRVAQRRDEVLDRRALARIYLVDAIVPTVAFASWVLAQALRDASVRTHAIPTLATLLVVVLWDQLSRGLRERYRARQALRGAPRIMQNILAGVGAGLLLLALFITFDRRSVPVVLVVIGSVILLGSGVGAAAAMLRDARGTPKPPPAQHAEMTVAARVATVLFGLGLGLIAVVGPWSAAGTGSESLALIPALLALAIAGIGRLVNAVPALGAAWRPPQWTAFALSVTIACLAPIIGAARPADGVALGVIAAAAVLLLFLVTALFPADRNG</sequence>
<accession>A0ABP8PAY4</accession>
<protein>
    <recommendedName>
        <fullName evidence="4">Integral membrane protein</fullName>
    </recommendedName>
</protein>
<feature type="transmembrane region" description="Helical" evidence="1">
    <location>
        <begin position="111"/>
        <end position="132"/>
    </location>
</feature>
<evidence type="ECO:0008006" key="4">
    <source>
        <dbReference type="Google" id="ProtNLM"/>
    </source>
</evidence>
<feature type="transmembrane region" description="Helical" evidence="1">
    <location>
        <begin position="180"/>
        <end position="200"/>
    </location>
</feature>
<evidence type="ECO:0000313" key="2">
    <source>
        <dbReference type="EMBL" id="GAA4483594.1"/>
    </source>
</evidence>
<keyword evidence="1" id="KW-0812">Transmembrane</keyword>
<reference evidence="3" key="1">
    <citation type="journal article" date="2019" name="Int. J. Syst. Evol. Microbiol.">
        <title>The Global Catalogue of Microorganisms (GCM) 10K type strain sequencing project: providing services to taxonomists for standard genome sequencing and annotation.</title>
        <authorList>
            <consortium name="The Broad Institute Genomics Platform"/>
            <consortium name="The Broad Institute Genome Sequencing Center for Infectious Disease"/>
            <person name="Wu L."/>
            <person name="Ma J."/>
        </authorList>
    </citation>
    <scope>NUCLEOTIDE SEQUENCE [LARGE SCALE GENOMIC DNA]</scope>
    <source>
        <strain evidence="3">JCM 17839</strain>
    </source>
</reference>
<feature type="transmembrane region" description="Helical" evidence="1">
    <location>
        <begin position="74"/>
        <end position="91"/>
    </location>
</feature>
<keyword evidence="3" id="KW-1185">Reference proteome</keyword>
<dbReference type="EMBL" id="BAABGP010000008">
    <property type="protein sequence ID" value="GAA4483594.1"/>
    <property type="molecule type" value="Genomic_DNA"/>
</dbReference>
<feature type="transmembrane region" description="Helical" evidence="1">
    <location>
        <begin position="212"/>
        <end position="233"/>
    </location>
</feature>
<evidence type="ECO:0000256" key="1">
    <source>
        <dbReference type="SAM" id="Phobius"/>
    </source>
</evidence>
<gene>
    <name evidence="2" type="ORF">GCM10023171_15410</name>
</gene>
<keyword evidence="1" id="KW-1133">Transmembrane helix</keyword>
<proteinExistence type="predicted"/>
<comment type="caution">
    <text evidence="2">The sequence shown here is derived from an EMBL/GenBank/DDBJ whole genome shotgun (WGS) entry which is preliminary data.</text>
</comment>
<keyword evidence="1" id="KW-0472">Membrane</keyword>
<feature type="transmembrane region" description="Helical" evidence="1">
    <location>
        <begin position="138"/>
        <end position="159"/>
    </location>
</feature>
<feature type="transmembrane region" description="Helical" evidence="1">
    <location>
        <begin position="270"/>
        <end position="290"/>
    </location>
</feature>
<feature type="transmembrane region" description="Helical" evidence="1">
    <location>
        <begin position="41"/>
        <end position="62"/>
    </location>
</feature>
<name>A0ABP8PAY4_9MICO</name>
<organism evidence="2 3">
    <name type="scientific">Microbacterium panaciterrae</name>
    <dbReference type="NCBI Taxonomy" id="985759"/>
    <lineage>
        <taxon>Bacteria</taxon>
        <taxon>Bacillati</taxon>
        <taxon>Actinomycetota</taxon>
        <taxon>Actinomycetes</taxon>
        <taxon>Micrococcales</taxon>
        <taxon>Microbacteriaceae</taxon>
        <taxon>Microbacterium</taxon>
    </lineage>
</organism>
<evidence type="ECO:0000313" key="3">
    <source>
        <dbReference type="Proteomes" id="UP001500731"/>
    </source>
</evidence>
<dbReference type="Proteomes" id="UP001500731">
    <property type="component" value="Unassembled WGS sequence"/>
</dbReference>
<dbReference type="RefSeq" id="WP_345185789.1">
    <property type="nucleotide sequence ID" value="NZ_BAABGP010000008.1"/>
</dbReference>
<feature type="transmembrane region" description="Helical" evidence="1">
    <location>
        <begin position="245"/>
        <end position="264"/>
    </location>
</feature>